<comment type="caution">
    <text evidence="7">The sequence shown here is derived from an EMBL/GenBank/DDBJ whole genome shotgun (WGS) entry which is preliminary data.</text>
</comment>
<feature type="region of interest" description="Disordered" evidence="1">
    <location>
        <begin position="1"/>
        <end position="63"/>
    </location>
</feature>
<dbReference type="Proteomes" id="UP000251314">
    <property type="component" value="Unassembled WGS sequence"/>
</dbReference>
<proteinExistence type="predicted"/>
<dbReference type="EMBL" id="RCMK01000139">
    <property type="protein sequence ID" value="KAG2947192.1"/>
    <property type="molecule type" value="Genomic_DNA"/>
</dbReference>
<dbReference type="EMBL" id="RCMG01000157">
    <property type="protein sequence ID" value="KAG2861355.1"/>
    <property type="molecule type" value="Genomic_DNA"/>
</dbReference>
<dbReference type="AlphaFoldDB" id="A0A329RH11"/>
<evidence type="ECO:0000313" key="6">
    <source>
        <dbReference type="EMBL" id="KAG3224168.1"/>
    </source>
</evidence>
<evidence type="ECO:0000256" key="1">
    <source>
        <dbReference type="SAM" id="MobiDB-lite"/>
    </source>
</evidence>
<reference evidence="2" key="2">
    <citation type="submission" date="2018-10" db="EMBL/GenBank/DDBJ databases">
        <title>Effector identification in a new, highly contiguous assembly of the strawberry crown rot pathogen Phytophthora cactorum.</title>
        <authorList>
            <person name="Armitage A.D."/>
            <person name="Nellist C.F."/>
            <person name="Bates H."/>
            <person name="Vickerstaff R.J."/>
            <person name="Harrison R.J."/>
        </authorList>
    </citation>
    <scope>NUCLEOTIDE SEQUENCE</scope>
    <source>
        <strain evidence="2">15-7</strain>
        <strain evidence="3">4032</strain>
        <strain evidence="4">4040</strain>
        <strain evidence="5">P415</strain>
        <strain evidence="6">P421</strain>
    </source>
</reference>
<dbReference type="EMBL" id="RCML01001003">
    <property type="protein sequence ID" value="KAG2966572.1"/>
    <property type="molecule type" value="Genomic_DNA"/>
</dbReference>
<evidence type="ECO:0000313" key="5">
    <source>
        <dbReference type="EMBL" id="KAG2966572.1"/>
    </source>
</evidence>
<evidence type="ECO:0000313" key="4">
    <source>
        <dbReference type="EMBL" id="KAG2947192.1"/>
    </source>
</evidence>
<dbReference type="Proteomes" id="UP000735874">
    <property type="component" value="Unassembled WGS sequence"/>
</dbReference>
<evidence type="ECO:0000313" key="2">
    <source>
        <dbReference type="EMBL" id="KAG2861355.1"/>
    </source>
</evidence>
<gene>
    <name evidence="7" type="ORF">PC110_g19576</name>
    <name evidence="2" type="ORF">PC113_g7242</name>
    <name evidence="3" type="ORF">PC115_g5520</name>
    <name evidence="4" type="ORF">PC117_g7038</name>
    <name evidence="5" type="ORF">PC118_g19095</name>
    <name evidence="6" type="ORF">PC129_g5188</name>
</gene>
<accession>A0A329RH11</accession>
<keyword evidence="8" id="KW-1185">Reference proteome</keyword>
<protein>
    <submittedName>
        <fullName evidence="7">Uncharacterized protein</fullName>
    </submittedName>
</protein>
<organism evidence="7 8">
    <name type="scientific">Phytophthora cactorum</name>
    <dbReference type="NCBI Taxonomy" id="29920"/>
    <lineage>
        <taxon>Eukaryota</taxon>
        <taxon>Sar</taxon>
        <taxon>Stramenopiles</taxon>
        <taxon>Oomycota</taxon>
        <taxon>Peronosporomycetes</taxon>
        <taxon>Peronosporales</taxon>
        <taxon>Peronosporaceae</taxon>
        <taxon>Phytophthora</taxon>
    </lineage>
</organism>
<evidence type="ECO:0000313" key="3">
    <source>
        <dbReference type="EMBL" id="KAG2933367.1"/>
    </source>
</evidence>
<dbReference type="Proteomes" id="UP000697107">
    <property type="component" value="Unassembled WGS sequence"/>
</dbReference>
<dbReference type="VEuPathDB" id="FungiDB:PC110_g19576"/>
<dbReference type="EMBL" id="RCMV01000121">
    <property type="protein sequence ID" value="KAG3224168.1"/>
    <property type="molecule type" value="Genomic_DNA"/>
</dbReference>
<dbReference type="Proteomes" id="UP000736787">
    <property type="component" value="Unassembled WGS sequence"/>
</dbReference>
<dbReference type="EMBL" id="RCMI01000115">
    <property type="protein sequence ID" value="KAG2933367.1"/>
    <property type="molecule type" value="Genomic_DNA"/>
</dbReference>
<dbReference type="OrthoDB" id="112251at2759"/>
<evidence type="ECO:0000313" key="7">
    <source>
        <dbReference type="EMBL" id="RAW23995.1"/>
    </source>
</evidence>
<reference evidence="7 8" key="1">
    <citation type="submission" date="2018-01" db="EMBL/GenBank/DDBJ databases">
        <title>Draft genome of the strawberry crown rot pathogen Phytophthora cactorum.</title>
        <authorList>
            <person name="Armitage A.D."/>
            <person name="Lysoe E."/>
            <person name="Nellist C.F."/>
            <person name="Harrison R.J."/>
            <person name="Brurberg M.B."/>
        </authorList>
    </citation>
    <scope>NUCLEOTIDE SEQUENCE [LARGE SCALE GENOMIC DNA]</scope>
    <source>
        <strain evidence="7 8">10300</strain>
    </source>
</reference>
<name>A0A329RH11_9STRA</name>
<sequence>MELSRVLCWPSGTPPSAQGQDPSKDEAKLNAPKLSVVPDKERKRPYRMSVTQKRQRQEDAANESRVYNLTLDTNNLRQQIQQLRELRDAHATRLLLDGQRFEGDVLQLTWTLLDGLRGGTFGLSASKRSVFSSRTHISQHDPGASGGVHQFVMQQGRSTFRRPSFSLKSIRVLAMVDCNTAGEQANEIISVCGRAGGCVVEVLASLTGGIARETIAALFPQILSDEVLVARIIGQRITFSSRLLLFFNTQRRLVQQVAQADLAAALKALHLGESSDFTEM</sequence>
<dbReference type="EMBL" id="MJFZ01000954">
    <property type="protein sequence ID" value="RAW23995.1"/>
    <property type="molecule type" value="Genomic_DNA"/>
</dbReference>
<evidence type="ECO:0000313" key="8">
    <source>
        <dbReference type="Proteomes" id="UP000251314"/>
    </source>
</evidence>
<dbReference type="Proteomes" id="UP000774804">
    <property type="component" value="Unassembled WGS sequence"/>
</dbReference>
<dbReference type="Proteomes" id="UP000760860">
    <property type="component" value="Unassembled WGS sequence"/>
</dbReference>